<evidence type="ECO:0000313" key="10">
    <source>
        <dbReference type="EMBL" id="KAF2490342.1"/>
    </source>
</evidence>
<dbReference type="PROSITE" id="PS51171">
    <property type="entry name" value="PREPHENATE_DEHYDR_3"/>
    <property type="match status" value="1"/>
</dbReference>
<evidence type="ECO:0000256" key="8">
    <source>
        <dbReference type="SAM" id="MobiDB-lite"/>
    </source>
</evidence>
<evidence type="ECO:0000259" key="9">
    <source>
        <dbReference type="PROSITE" id="PS51171"/>
    </source>
</evidence>
<evidence type="ECO:0000256" key="4">
    <source>
        <dbReference type="ARBA" id="ARBA00023141"/>
    </source>
</evidence>
<keyword evidence="11" id="KW-1185">Reference proteome</keyword>
<dbReference type="GO" id="GO:0005737">
    <property type="term" value="C:cytoplasm"/>
    <property type="evidence" value="ECO:0007669"/>
    <property type="project" value="TreeGrafter"/>
</dbReference>
<keyword evidence="6" id="KW-0456">Lyase</keyword>
<sequence>MADEPETVAFLGPKASYTHQATLTTFPTLPASHLHPQPTIADVFTAVQSATTTHGVVPFENSTNGSVVSTLDLFADLRAQHPDILVCGEIYVPVRHCLVGHLPPGWAGPQITTHDDGTATPTRSAPHPSRPRATPLADLSRVKKLYSHPQAWGQCNAFLATYLKGVERIDVSSTSRAAEIAKADGSGESAAVSSEIAAGMHGLGFLARGIQDAEDNETRFFVLRRAGGDLLTHPSGEAGGAQEATHPKWKTLVGFTVDH</sequence>
<keyword evidence="5" id="KW-0584">Phenylalanine biosynthesis</keyword>
<dbReference type="EC" id="4.2.1.51" evidence="2"/>
<dbReference type="OrthoDB" id="983542at2759"/>
<name>A0A6A6QDI8_9PEZI</name>
<evidence type="ECO:0000256" key="1">
    <source>
        <dbReference type="ARBA" id="ARBA00004741"/>
    </source>
</evidence>
<keyword evidence="4" id="KW-0057">Aromatic amino acid biosynthesis</keyword>
<evidence type="ECO:0000256" key="5">
    <source>
        <dbReference type="ARBA" id="ARBA00023222"/>
    </source>
</evidence>
<dbReference type="Pfam" id="PF00800">
    <property type="entry name" value="PDT"/>
    <property type="match status" value="1"/>
</dbReference>
<evidence type="ECO:0000256" key="3">
    <source>
        <dbReference type="ARBA" id="ARBA00022605"/>
    </source>
</evidence>
<dbReference type="Gene3D" id="3.40.190.10">
    <property type="entry name" value="Periplasmic binding protein-like II"/>
    <property type="match status" value="2"/>
</dbReference>
<dbReference type="GO" id="GO:0004664">
    <property type="term" value="F:prephenate dehydratase activity"/>
    <property type="evidence" value="ECO:0007669"/>
    <property type="project" value="UniProtKB-EC"/>
</dbReference>
<comment type="catalytic activity">
    <reaction evidence="7">
        <text>prephenate + H(+) = 3-phenylpyruvate + CO2 + H2O</text>
        <dbReference type="Rhea" id="RHEA:21648"/>
        <dbReference type="ChEBI" id="CHEBI:15377"/>
        <dbReference type="ChEBI" id="CHEBI:15378"/>
        <dbReference type="ChEBI" id="CHEBI:16526"/>
        <dbReference type="ChEBI" id="CHEBI:18005"/>
        <dbReference type="ChEBI" id="CHEBI:29934"/>
        <dbReference type="EC" id="4.2.1.51"/>
    </reaction>
</comment>
<dbReference type="CDD" id="cd13532">
    <property type="entry name" value="PBP2_PDT_like"/>
    <property type="match status" value="1"/>
</dbReference>
<keyword evidence="3" id="KW-0028">Amino-acid biosynthesis</keyword>
<dbReference type="AlphaFoldDB" id="A0A6A6QDI8"/>
<evidence type="ECO:0000256" key="2">
    <source>
        <dbReference type="ARBA" id="ARBA00013147"/>
    </source>
</evidence>
<dbReference type="GO" id="GO:0009094">
    <property type="term" value="P:L-phenylalanine biosynthetic process"/>
    <property type="evidence" value="ECO:0007669"/>
    <property type="project" value="UniProtKB-KW"/>
</dbReference>
<dbReference type="SUPFAM" id="SSF53850">
    <property type="entry name" value="Periplasmic binding protein-like II"/>
    <property type="match status" value="1"/>
</dbReference>
<dbReference type="Proteomes" id="UP000799750">
    <property type="component" value="Unassembled WGS sequence"/>
</dbReference>
<dbReference type="InterPro" id="IPR001086">
    <property type="entry name" value="Preph_deHydtase"/>
</dbReference>
<feature type="region of interest" description="Disordered" evidence="8">
    <location>
        <begin position="109"/>
        <end position="134"/>
    </location>
</feature>
<evidence type="ECO:0000256" key="7">
    <source>
        <dbReference type="ARBA" id="ARBA00047848"/>
    </source>
</evidence>
<accession>A0A6A6QDI8</accession>
<feature type="domain" description="Prephenate dehydratase" evidence="9">
    <location>
        <begin position="7"/>
        <end position="225"/>
    </location>
</feature>
<evidence type="ECO:0000256" key="6">
    <source>
        <dbReference type="ARBA" id="ARBA00023239"/>
    </source>
</evidence>
<organism evidence="10 11">
    <name type="scientific">Lophium mytilinum</name>
    <dbReference type="NCBI Taxonomy" id="390894"/>
    <lineage>
        <taxon>Eukaryota</taxon>
        <taxon>Fungi</taxon>
        <taxon>Dikarya</taxon>
        <taxon>Ascomycota</taxon>
        <taxon>Pezizomycotina</taxon>
        <taxon>Dothideomycetes</taxon>
        <taxon>Pleosporomycetidae</taxon>
        <taxon>Mytilinidiales</taxon>
        <taxon>Mytilinidiaceae</taxon>
        <taxon>Lophium</taxon>
    </lineage>
</organism>
<comment type="pathway">
    <text evidence="1">Amino-acid biosynthesis; L-phenylalanine biosynthesis; phenylpyruvate from prephenate: step 1/1.</text>
</comment>
<feature type="non-terminal residue" evidence="10">
    <location>
        <position position="259"/>
    </location>
</feature>
<reference evidence="10" key="1">
    <citation type="journal article" date="2020" name="Stud. Mycol.">
        <title>101 Dothideomycetes genomes: a test case for predicting lifestyles and emergence of pathogens.</title>
        <authorList>
            <person name="Haridas S."/>
            <person name="Albert R."/>
            <person name="Binder M."/>
            <person name="Bloem J."/>
            <person name="Labutti K."/>
            <person name="Salamov A."/>
            <person name="Andreopoulos B."/>
            <person name="Baker S."/>
            <person name="Barry K."/>
            <person name="Bills G."/>
            <person name="Bluhm B."/>
            <person name="Cannon C."/>
            <person name="Castanera R."/>
            <person name="Culley D."/>
            <person name="Daum C."/>
            <person name="Ezra D."/>
            <person name="Gonzalez J."/>
            <person name="Henrissat B."/>
            <person name="Kuo A."/>
            <person name="Liang C."/>
            <person name="Lipzen A."/>
            <person name="Lutzoni F."/>
            <person name="Magnuson J."/>
            <person name="Mondo S."/>
            <person name="Nolan M."/>
            <person name="Ohm R."/>
            <person name="Pangilinan J."/>
            <person name="Park H.-J."/>
            <person name="Ramirez L."/>
            <person name="Alfaro M."/>
            <person name="Sun H."/>
            <person name="Tritt A."/>
            <person name="Yoshinaga Y."/>
            <person name="Zwiers L.-H."/>
            <person name="Turgeon B."/>
            <person name="Goodwin S."/>
            <person name="Spatafora J."/>
            <person name="Crous P."/>
            <person name="Grigoriev I."/>
        </authorList>
    </citation>
    <scope>NUCLEOTIDE SEQUENCE</scope>
    <source>
        <strain evidence="10">CBS 269.34</strain>
    </source>
</reference>
<dbReference type="FunFam" id="3.40.190.10:FF:000034">
    <property type="entry name" value="Chorismate mutase/prephenate dehydratase"/>
    <property type="match status" value="1"/>
</dbReference>
<dbReference type="EMBL" id="MU004197">
    <property type="protein sequence ID" value="KAF2490342.1"/>
    <property type="molecule type" value="Genomic_DNA"/>
</dbReference>
<evidence type="ECO:0000313" key="11">
    <source>
        <dbReference type="Proteomes" id="UP000799750"/>
    </source>
</evidence>
<gene>
    <name evidence="10" type="ORF">BU16DRAFT_530842</name>
</gene>
<dbReference type="PANTHER" id="PTHR21022">
    <property type="entry name" value="PREPHENATE DEHYDRATASE P PROTEIN"/>
    <property type="match status" value="1"/>
</dbReference>
<protein>
    <recommendedName>
        <fullName evidence="2">prephenate dehydratase</fullName>
        <ecNumber evidence="2">4.2.1.51</ecNumber>
    </recommendedName>
</protein>
<proteinExistence type="predicted"/>
<dbReference type="PANTHER" id="PTHR21022:SF19">
    <property type="entry name" value="PREPHENATE DEHYDRATASE-RELATED"/>
    <property type="match status" value="1"/>
</dbReference>